<evidence type="ECO:0000256" key="6">
    <source>
        <dbReference type="ARBA" id="ARBA00023136"/>
    </source>
</evidence>
<dbReference type="Proteomes" id="UP000183002">
    <property type="component" value="Unassembled WGS sequence"/>
</dbReference>
<dbReference type="PANTHER" id="PTHR43867:SF2">
    <property type="entry name" value="CELLULOSE SYNTHASE CATALYTIC SUBUNIT A [UDP-FORMING]"/>
    <property type="match status" value="1"/>
</dbReference>
<dbReference type="InterPro" id="IPR029044">
    <property type="entry name" value="Nucleotide-diphossugar_trans"/>
</dbReference>
<feature type="domain" description="Type II secretion system protein GspE N-terminal" evidence="8">
    <location>
        <begin position="98"/>
        <end position="177"/>
    </location>
</feature>
<dbReference type="SUPFAM" id="SSF160246">
    <property type="entry name" value="EspE N-terminal domain-like"/>
    <property type="match status" value="1"/>
</dbReference>
<evidence type="ECO:0000256" key="1">
    <source>
        <dbReference type="ARBA" id="ARBA00004141"/>
    </source>
</evidence>
<dbReference type="InterPro" id="IPR007831">
    <property type="entry name" value="T2SS_GspE_N"/>
</dbReference>
<sequence length="647" mass="72203">MTAARPIFAAHSAAQIAPLDTGAHVTQLPGGGRKIAVTAPSVRSLGVALLRDGLITPDALVLALSLQKRHRGRLCDILLSRQLITESALYKAQARHWNVRLVDPLTAAPDPRLIDKIGAAACLREGLIPWRQAGKAVVIATAYPEDFARHYKWLYSVYGHVIMALAPASQIQTAVMKARSAVLNHAAETRVSASESCRDWGKDGLAVKVALVMLVAVLGLWLSPNTVALAFTFWATVTLALSTGLRAGAIFASLRHRDPPPPAPIIARLPTVSIMVALFKEGKIAPRLIRRLDQLDYPRDLLDILLVVEEEDAITRDALRAVELPPWMRVVVVPDGPLKTKPRALNFGLDLCRGSIIGVYDAEDAPEPAQIRKVVDRFYQRGPDVACLQGVLDFYNPRTNWLSRCFTMEYAAWFRIILPGLQRLGMAIPLGGTTLFFRRAALEELGGWDSHNVTEDADLGMRLARHGYRAEILETTTYEEANCRALPWVKQRSRWLKGYMMTWCVHMRDPALLWRQLGPRKFFGFQILFLCTLSQFMLAPVLWSFWLVPLGVPHPLAAALSPLMMHILIGLYLLTEVVNLTVTIMALRMTNHKLSWFWVPTLNFYFPLGALASYKAAWEMVTNPFYWDKTSHGHFDQTGHIDQAGLR</sequence>
<dbReference type="GO" id="GO:0016757">
    <property type="term" value="F:glycosyltransferase activity"/>
    <property type="evidence" value="ECO:0007669"/>
    <property type="project" value="UniProtKB-KW"/>
</dbReference>
<dbReference type="EMBL" id="FOCO01000002">
    <property type="protein sequence ID" value="SEM75867.1"/>
    <property type="molecule type" value="Genomic_DNA"/>
</dbReference>
<feature type="transmembrane region" description="Helical" evidence="7">
    <location>
        <begin position="594"/>
        <end position="614"/>
    </location>
</feature>
<evidence type="ECO:0000256" key="5">
    <source>
        <dbReference type="ARBA" id="ARBA00022989"/>
    </source>
</evidence>
<keyword evidence="5 7" id="KW-1133">Transmembrane helix</keyword>
<accession>A0A1H8B236</accession>
<feature type="transmembrane region" description="Helical" evidence="7">
    <location>
        <begin position="205"/>
        <end position="222"/>
    </location>
</feature>
<organism evidence="9 10">
    <name type="scientific">Pseudorhodobacter antarcticus</name>
    <dbReference type="NCBI Taxonomy" id="1077947"/>
    <lineage>
        <taxon>Bacteria</taxon>
        <taxon>Pseudomonadati</taxon>
        <taxon>Pseudomonadota</taxon>
        <taxon>Alphaproteobacteria</taxon>
        <taxon>Rhodobacterales</taxon>
        <taxon>Paracoccaceae</taxon>
        <taxon>Pseudorhodobacter</taxon>
    </lineage>
</organism>
<proteinExistence type="predicted"/>
<comment type="subcellular location">
    <subcellularLocation>
        <location evidence="1">Membrane</location>
        <topology evidence="1">Multi-pass membrane protein</topology>
    </subcellularLocation>
</comment>
<keyword evidence="10" id="KW-1185">Reference proteome</keyword>
<dbReference type="PANTHER" id="PTHR43867">
    <property type="entry name" value="CELLULOSE SYNTHASE CATALYTIC SUBUNIT A [UDP-FORMING]"/>
    <property type="match status" value="1"/>
</dbReference>
<evidence type="ECO:0000256" key="4">
    <source>
        <dbReference type="ARBA" id="ARBA00022692"/>
    </source>
</evidence>
<evidence type="ECO:0000313" key="10">
    <source>
        <dbReference type="Proteomes" id="UP000183002"/>
    </source>
</evidence>
<dbReference type="GO" id="GO:0016020">
    <property type="term" value="C:membrane"/>
    <property type="evidence" value="ECO:0007669"/>
    <property type="project" value="UniProtKB-SubCell"/>
</dbReference>
<evidence type="ECO:0000256" key="7">
    <source>
        <dbReference type="SAM" id="Phobius"/>
    </source>
</evidence>
<protein>
    <submittedName>
        <fullName evidence="9">Glycosyltransferase, catalytic subunit of cellulose synthase and poly-beta-1,6-N-acetylglucosamine synthase</fullName>
    </submittedName>
</protein>
<dbReference type="AlphaFoldDB" id="A0A1H8B236"/>
<name>A0A1H8B236_9RHOB</name>
<keyword evidence="6 7" id="KW-0472">Membrane</keyword>
<dbReference type="STRING" id="1077947.SAMN05216227_100257"/>
<dbReference type="SUPFAM" id="SSF53448">
    <property type="entry name" value="Nucleotide-diphospho-sugar transferases"/>
    <property type="match status" value="1"/>
</dbReference>
<keyword evidence="2" id="KW-0328">Glycosyltransferase</keyword>
<feature type="transmembrane region" description="Helical" evidence="7">
    <location>
        <begin position="522"/>
        <end position="543"/>
    </location>
</feature>
<dbReference type="Pfam" id="PF05157">
    <property type="entry name" value="MshEN"/>
    <property type="match status" value="1"/>
</dbReference>
<evidence type="ECO:0000256" key="3">
    <source>
        <dbReference type="ARBA" id="ARBA00022679"/>
    </source>
</evidence>
<reference evidence="9 10" key="1">
    <citation type="submission" date="2016-10" db="EMBL/GenBank/DDBJ databases">
        <authorList>
            <person name="de Groot N.N."/>
        </authorList>
    </citation>
    <scope>NUCLEOTIDE SEQUENCE [LARGE SCALE GENOMIC DNA]</scope>
    <source>
        <strain evidence="9 10">CGMCC 1.10836</strain>
    </source>
</reference>
<keyword evidence="3 9" id="KW-0808">Transferase</keyword>
<gene>
    <name evidence="9" type="ORF">SAMN05216227_100257</name>
</gene>
<dbReference type="Pfam" id="PF13641">
    <property type="entry name" value="Glyco_tranf_2_3"/>
    <property type="match status" value="1"/>
</dbReference>
<evidence type="ECO:0000256" key="2">
    <source>
        <dbReference type="ARBA" id="ARBA00022676"/>
    </source>
</evidence>
<dbReference type="Gene3D" id="3.90.550.10">
    <property type="entry name" value="Spore Coat Polysaccharide Biosynthesis Protein SpsA, Chain A"/>
    <property type="match status" value="1"/>
</dbReference>
<feature type="transmembrane region" description="Helical" evidence="7">
    <location>
        <begin position="228"/>
        <end position="247"/>
    </location>
</feature>
<dbReference type="OrthoDB" id="7431422at2"/>
<keyword evidence="4 7" id="KW-0812">Transmembrane</keyword>
<evidence type="ECO:0000313" key="9">
    <source>
        <dbReference type="EMBL" id="SEM75867.1"/>
    </source>
</evidence>
<feature type="transmembrane region" description="Helical" evidence="7">
    <location>
        <begin position="563"/>
        <end position="587"/>
    </location>
</feature>
<evidence type="ECO:0000259" key="8">
    <source>
        <dbReference type="Pfam" id="PF05157"/>
    </source>
</evidence>
<dbReference type="InterPro" id="IPR050321">
    <property type="entry name" value="Glycosyltr_2/OpgH_subfam"/>
</dbReference>
<dbReference type="RefSeq" id="WP_082224772.1">
    <property type="nucleotide sequence ID" value="NZ_FOCO01000002.1"/>
</dbReference>
<dbReference type="CDD" id="cd06427">
    <property type="entry name" value="CESA_like_2"/>
    <property type="match status" value="1"/>
</dbReference>
<dbReference type="InterPro" id="IPR037257">
    <property type="entry name" value="T2SS_E_N_sf"/>
</dbReference>